<evidence type="ECO:0000313" key="2">
    <source>
        <dbReference type="EMBL" id="UYQ95982.1"/>
    </source>
</evidence>
<evidence type="ECO:0000259" key="1">
    <source>
        <dbReference type="Pfam" id="PF01610"/>
    </source>
</evidence>
<dbReference type="EMBL" id="CP107006">
    <property type="protein sequence ID" value="UYQ95982.1"/>
    <property type="molecule type" value="Genomic_DNA"/>
</dbReference>
<reference evidence="2" key="1">
    <citation type="submission" date="2022-10" db="EMBL/GenBank/DDBJ databases">
        <title>Chitinophaga sp. nov., isolated from soil.</title>
        <authorList>
            <person name="Jeon C.O."/>
        </authorList>
    </citation>
    <scope>NUCLEOTIDE SEQUENCE</scope>
    <source>
        <strain evidence="2">R8</strain>
    </source>
</reference>
<dbReference type="Proteomes" id="UP001162741">
    <property type="component" value="Chromosome"/>
</dbReference>
<gene>
    <name evidence="2" type="ORF">MKQ68_14195</name>
</gene>
<proteinExistence type="predicted"/>
<accession>A0ABY6J8Q0</accession>
<evidence type="ECO:0000313" key="3">
    <source>
        <dbReference type="Proteomes" id="UP001162741"/>
    </source>
</evidence>
<dbReference type="InterPro" id="IPR047951">
    <property type="entry name" value="Transpos_ISL3"/>
</dbReference>
<dbReference type="PANTHER" id="PTHR33498">
    <property type="entry name" value="TRANSPOSASE FOR INSERTION SEQUENCE ELEMENT IS1557"/>
    <property type="match status" value="1"/>
</dbReference>
<feature type="domain" description="Transposase IS204/IS1001/IS1096/IS1165 DDE" evidence="1">
    <location>
        <begin position="51"/>
        <end position="316"/>
    </location>
</feature>
<name>A0ABY6J8Q0_9BACT</name>
<dbReference type="InterPro" id="IPR002560">
    <property type="entry name" value="Transposase_DDE"/>
</dbReference>
<organism evidence="2 3">
    <name type="scientific">Chitinophaga horti</name>
    <dbReference type="NCBI Taxonomy" id="2920382"/>
    <lineage>
        <taxon>Bacteria</taxon>
        <taxon>Pseudomonadati</taxon>
        <taxon>Bacteroidota</taxon>
        <taxon>Chitinophagia</taxon>
        <taxon>Chitinophagales</taxon>
        <taxon>Chitinophagaceae</taxon>
        <taxon>Chitinophaga</taxon>
    </lineage>
</organism>
<keyword evidence="3" id="KW-1185">Reference proteome</keyword>
<protein>
    <submittedName>
        <fullName evidence="2">Transposase</fullName>
    </submittedName>
</protein>
<sequence length="322" mass="37679">MSPLQLGHFFQVDGKQLQQQYKNHLSGFHQWTQKQHCAEWMLFEDNIGPFLSIDETAFSSGELYTIVTNKAARGRKGSIVAMIRGTQADQLIAILQKIPKRRRDKVQEVTIDMAASLNLAVKRCFPNADRVIDRFHVQQLAFDAVQEIRIQYRWEALEQENEAYDQAKKQQVPYCPEVLPNGDTVKQLLARSRYLLFKHSRLWTREQQQRAQLLFNRYPIIQKAYQLSLRLGEVFRQCKSKQEAFKKLALWYNDVENTGLASFRTLSRTIQTHYLGILNFFNNRATNASAESFNAKIKSFRNAMRGVRDVEFFLFRLNKLYA</sequence>
<dbReference type="PANTHER" id="PTHR33498:SF1">
    <property type="entry name" value="TRANSPOSASE FOR INSERTION SEQUENCE ELEMENT IS1557"/>
    <property type="match status" value="1"/>
</dbReference>
<dbReference type="Pfam" id="PF01610">
    <property type="entry name" value="DDE_Tnp_ISL3"/>
    <property type="match status" value="1"/>
</dbReference>